<keyword evidence="4" id="KW-1185">Reference proteome</keyword>
<feature type="domain" description="ZAD" evidence="2">
    <location>
        <begin position="9"/>
        <end position="58"/>
    </location>
</feature>
<dbReference type="EMBL" id="JABFTP020000021">
    <property type="protein sequence ID" value="KAL3268243.1"/>
    <property type="molecule type" value="Genomic_DNA"/>
</dbReference>
<name>A0ABD2MPF6_9CUCU</name>
<protein>
    <recommendedName>
        <fullName evidence="2">ZAD domain-containing protein</fullName>
    </recommendedName>
</protein>
<dbReference type="InterPro" id="IPR012934">
    <property type="entry name" value="Znf_AD"/>
</dbReference>
<gene>
    <name evidence="3" type="ORF">HHI36_007367</name>
</gene>
<dbReference type="AlphaFoldDB" id="A0ABD2MPF6"/>
<dbReference type="Proteomes" id="UP001516400">
    <property type="component" value="Unassembled WGS sequence"/>
</dbReference>
<accession>A0ABD2MPF6</accession>
<feature type="compositionally biased region" description="Polar residues" evidence="1">
    <location>
        <begin position="125"/>
        <end position="146"/>
    </location>
</feature>
<evidence type="ECO:0000313" key="3">
    <source>
        <dbReference type="EMBL" id="KAL3268243.1"/>
    </source>
</evidence>
<proteinExistence type="predicted"/>
<comment type="caution">
    <text evidence="3">The sequence shown here is derived from an EMBL/GenBank/DDBJ whole genome shotgun (WGS) entry which is preliminary data.</text>
</comment>
<feature type="region of interest" description="Disordered" evidence="1">
    <location>
        <begin position="59"/>
        <end position="153"/>
    </location>
</feature>
<feature type="compositionally biased region" description="Basic and acidic residues" evidence="1">
    <location>
        <begin position="90"/>
        <end position="117"/>
    </location>
</feature>
<sequence>MEIAKFSRVCRCCLETGDIALPDDNLPKNICQPCFDKLSTCYVFLIKYHRLQESITKNADFQGIKKGSNTTTNQNVDIPVPPLDSTSENNIEHIQHNSEDDSDFNKFSEGECDKNSENNDDDQPSSRLKQLISKNSSAIDKSQVNNLDKLKKK</sequence>
<feature type="compositionally biased region" description="Polar residues" evidence="1">
    <location>
        <begin position="67"/>
        <end position="76"/>
    </location>
</feature>
<evidence type="ECO:0000313" key="4">
    <source>
        <dbReference type="Proteomes" id="UP001516400"/>
    </source>
</evidence>
<organism evidence="3 4">
    <name type="scientific">Cryptolaemus montrouzieri</name>
    <dbReference type="NCBI Taxonomy" id="559131"/>
    <lineage>
        <taxon>Eukaryota</taxon>
        <taxon>Metazoa</taxon>
        <taxon>Ecdysozoa</taxon>
        <taxon>Arthropoda</taxon>
        <taxon>Hexapoda</taxon>
        <taxon>Insecta</taxon>
        <taxon>Pterygota</taxon>
        <taxon>Neoptera</taxon>
        <taxon>Endopterygota</taxon>
        <taxon>Coleoptera</taxon>
        <taxon>Polyphaga</taxon>
        <taxon>Cucujiformia</taxon>
        <taxon>Coccinelloidea</taxon>
        <taxon>Coccinellidae</taxon>
        <taxon>Scymninae</taxon>
        <taxon>Scymnini</taxon>
        <taxon>Cryptolaemus</taxon>
    </lineage>
</organism>
<dbReference type="SMART" id="SM00868">
    <property type="entry name" value="zf-AD"/>
    <property type="match status" value="1"/>
</dbReference>
<evidence type="ECO:0000256" key="1">
    <source>
        <dbReference type="SAM" id="MobiDB-lite"/>
    </source>
</evidence>
<reference evidence="3 4" key="1">
    <citation type="journal article" date="2021" name="BMC Biol.">
        <title>Horizontally acquired antibacterial genes associated with adaptive radiation of ladybird beetles.</title>
        <authorList>
            <person name="Li H.S."/>
            <person name="Tang X.F."/>
            <person name="Huang Y.H."/>
            <person name="Xu Z.Y."/>
            <person name="Chen M.L."/>
            <person name="Du X.Y."/>
            <person name="Qiu B.Y."/>
            <person name="Chen P.T."/>
            <person name="Zhang W."/>
            <person name="Slipinski A."/>
            <person name="Escalona H.E."/>
            <person name="Waterhouse R.M."/>
            <person name="Zwick A."/>
            <person name="Pang H."/>
        </authorList>
    </citation>
    <scope>NUCLEOTIDE SEQUENCE [LARGE SCALE GENOMIC DNA]</scope>
    <source>
        <strain evidence="3">SYSU2018</strain>
    </source>
</reference>
<evidence type="ECO:0000259" key="2">
    <source>
        <dbReference type="SMART" id="SM00868"/>
    </source>
</evidence>